<evidence type="ECO:0000313" key="3">
    <source>
        <dbReference type="Proteomes" id="UP000573729"/>
    </source>
</evidence>
<feature type="compositionally biased region" description="Low complexity" evidence="1">
    <location>
        <begin position="168"/>
        <end position="183"/>
    </location>
</feature>
<evidence type="ECO:0000313" key="2">
    <source>
        <dbReference type="EMBL" id="MBB4668281.1"/>
    </source>
</evidence>
<evidence type="ECO:0000256" key="1">
    <source>
        <dbReference type="SAM" id="MobiDB-lite"/>
    </source>
</evidence>
<gene>
    <name evidence="2" type="ORF">BKA24_002990</name>
</gene>
<evidence type="ECO:0008006" key="4">
    <source>
        <dbReference type="Google" id="ProtNLM"/>
    </source>
</evidence>
<protein>
    <recommendedName>
        <fullName evidence="4">SRPBCC family protein</fullName>
    </recommendedName>
</protein>
<feature type="region of interest" description="Disordered" evidence="1">
    <location>
        <begin position="160"/>
        <end position="197"/>
    </location>
</feature>
<organism evidence="2 3">
    <name type="scientific">Microbacterium marinum</name>
    <dbReference type="NCBI Taxonomy" id="421115"/>
    <lineage>
        <taxon>Bacteria</taxon>
        <taxon>Bacillati</taxon>
        <taxon>Actinomycetota</taxon>
        <taxon>Actinomycetes</taxon>
        <taxon>Micrococcales</taxon>
        <taxon>Microbacteriaceae</taxon>
        <taxon>Microbacterium</taxon>
    </lineage>
</organism>
<name>A0A7W7BUY4_9MICO</name>
<dbReference type="EMBL" id="JACHMD010000001">
    <property type="protein sequence ID" value="MBB4668281.1"/>
    <property type="molecule type" value="Genomic_DNA"/>
</dbReference>
<reference evidence="2 3" key="1">
    <citation type="submission" date="2020-08" db="EMBL/GenBank/DDBJ databases">
        <title>Sequencing the genomes of 1000 actinobacteria strains.</title>
        <authorList>
            <person name="Klenk H.-P."/>
        </authorList>
    </citation>
    <scope>NUCLEOTIDE SEQUENCE [LARGE SCALE GENOMIC DNA]</scope>
    <source>
        <strain evidence="2 3">DSM 24947</strain>
    </source>
</reference>
<dbReference type="AlphaFoldDB" id="A0A7W7BUY4"/>
<dbReference type="RefSeq" id="WP_246367115.1">
    <property type="nucleotide sequence ID" value="NZ_JACHMD010000001.1"/>
</dbReference>
<comment type="caution">
    <text evidence="2">The sequence shown here is derived from an EMBL/GenBank/DDBJ whole genome shotgun (WGS) entry which is preliminary data.</text>
</comment>
<feature type="compositionally biased region" description="Basic and acidic residues" evidence="1">
    <location>
        <begin position="184"/>
        <end position="197"/>
    </location>
</feature>
<sequence length="197" mass="21334">MRILLKLELDCTPDAAWRALHSSRAIAELYGPLIEMVPLEAQPATSLESGADVPVQLRALGALDIGRQLIHVEDRYTEDSHGPVRILRDSGIPLTGPLSQLDVWDHQMAVSAVPGHPDKTLWRDRLVIGGIAAGPLWPLLWATWQYRAMRLRALAPTWSYEPEPTPDAASTEAANTAATTEPAAPRDGDGGPGSADR</sequence>
<dbReference type="Proteomes" id="UP000573729">
    <property type="component" value="Unassembled WGS sequence"/>
</dbReference>
<proteinExistence type="predicted"/>
<keyword evidence="3" id="KW-1185">Reference proteome</keyword>
<accession>A0A7W7BUY4</accession>